<evidence type="ECO:0000256" key="1">
    <source>
        <dbReference type="ARBA" id="ARBA00023002"/>
    </source>
</evidence>
<reference evidence="3 5" key="2">
    <citation type="submission" date="2015-09" db="EMBL/GenBank/DDBJ databases">
        <authorList>
            <person name="Rodrigo-Torres L."/>
            <person name="Arahal D.R."/>
        </authorList>
    </citation>
    <scope>NUCLEOTIDE SEQUENCE [LARGE SCALE GENOMIC DNA]</scope>
    <source>
        <strain evidence="3 5">CECT 5118</strain>
    </source>
</reference>
<dbReference type="InterPro" id="IPR006076">
    <property type="entry name" value="FAD-dep_OxRdtase"/>
</dbReference>
<dbReference type="InterPro" id="IPR036188">
    <property type="entry name" value="FAD/NAD-bd_sf"/>
</dbReference>
<dbReference type="OrthoDB" id="9806601at2"/>
<dbReference type="Gene3D" id="3.50.50.60">
    <property type="entry name" value="FAD/NAD(P)-binding domain"/>
    <property type="match status" value="1"/>
</dbReference>
<dbReference type="GO" id="GO:0005737">
    <property type="term" value="C:cytoplasm"/>
    <property type="evidence" value="ECO:0007669"/>
    <property type="project" value="TreeGrafter"/>
</dbReference>
<feature type="domain" description="FAD dependent oxidoreductase" evidence="2">
    <location>
        <begin position="41"/>
        <end position="401"/>
    </location>
</feature>
<dbReference type="EC" id="1.4.3.-" evidence="4"/>
<reference evidence="4 6" key="1">
    <citation type="submission" date="2015-09" db="EMBL/GenBank/DDBJ databases">
        <authorList>
            <consortium name="Swine Surveillance"/>
        </authorList>
    </citation>
    <scope>NUCLEOTIDE SEQUENCE [LARGE SCALE GENOMIC DNA]</scope>
    <source>
        <strain evidence="4 6">5120</strain>
    </source>
</reference>
<evidence type="ECO:0000259" key="2">
    <source>
        <dbReference type="Pfam" id="PF01266"/>
    </source>
</evidence>
<keyword evidence="5" id="KW-1185">Reference proteome</keyword>
<dbReference type="Proteomes" id="UP000051086">
    <property type="component" value="Unassembled WGS sequence"/>
</dbReference>
<organism evidence="4 6">
    <name type="scientific">Thalassovita autumnalis</name>
    <dbReference type="NCBI Taxonomy" id="2072972"/>
    <lineage>
        <taxon>Bacteria</taxon>
        <taxon>Pseudomonadati</taxon>
        <taxon>Pseudomonadota</taxon>
        <taxon>Alphaproteobacteria</taxon>
        <taxon>Rhodobacterales</taxon>
        <taxon>Roseobacteraceae</taxon>
        <taxon>Thalassovita</taxon>
    </lineage>
</organism>
<dbReference type="PANTHER" id="PTHR13847:SF281">
    <property type="entry name" value="FAD DEPENDENT OXIDOREDUCTASE DOMAIN-CONTAINING PROTEIN"/>
    <property type="match status" value="1"/>
</dbReference>
<accession>A0A0P1FRH6</accession>
<dbReference type="AlphaFoldDB" id="A0A0P1FRH6"/>
<dbReference type="Gene3D" id="3.30.9.10">
    <property type="entry name" value="D-Amino Acid Oxidase, subunit A, domain 2"/>
    <property type="match status" value="1"/>
</dbReference>
<evidence type="ECO:0000313" key="4">
    <source>
        <dbReference type="EMBL" id="CUH70788.1"/>
    </source>
</evidence>
<dbReference type="EMBL" id="CYSB01000021">
    <property type="protein sequence ID" value="CUH64862.1"/>
    <property type="molecule type" value="Genomic_DNA"/>
</dbReference>
<sequence>MSRIYEPLAYGNRPIRDRYWDSTLTSPLPVYPPLRGHITCDFAIIGGGYTGLSAALTLAEAGADVVIVDAKSPGWGASGRNGGLVSTGMTKQSDDAIERRYGAGEARLLYDAERSAIDLVEQYIDRFDLDVERHSHGYSCVAHRPSAIAELKDYGADYQRRYGLPYRFVPKEEMAAHGMNSPDFHAAVDLPLGFALNPIKFLAGLTKAAEAAGVRIFSHTTVEDVTPENGFQLKTPEGRISATKLLFATNGYGSDHLPRRFAARYLPVQSNILVSRPLSEAELAQQGWTSRQMVCDSRTLLHYFRLLPDNRMLLGLRGSVRVSEANIERTRAKARADFDRMFPAWQHVETPYFWSGLICMTRALVPFAGAVPGMDGAYAAFGYHGGGVAGAPYSGALIADLALGQNRRPHPLFMQQLPHRFELGRFRRASLPPAFAWYNLKDRL</sequence>
<dbReference type="EMBL" id="CYSC01000013">
    <property type="protein sequence ID" value="CUH70788.1"/>
    <property type="molecule type" value="Genomic_DNA"/>
</dbReference>
<gene>
    <name evidence="4" type="primary">puuB_1</name>
    <name evidence="3" type="synonym">puuB_3</name>
    <name evidence="3" type="ORF">TL5118_01048</name>
    <name evidence="4" type="ORF">TL5120_00568</name>
</gene>
<protein>
    <submittedName>
        <fullName evidence="4">Gamma-glutamylputrescine oxidoreductase</fullName>
        <ecNumber evidence="4">1.4.3.-</ecNumber>
    </submittedName>
</protein>
<evidence type="ECO:0000313" key="5">
    <source>
        <dbReference type="Proteomes" id="UP000051086"/>
    </source>
</evidence>
<dbReference type="Proteomes" id="UP000051887">
    <property type="component" value="Unassembled WGS sequence"/>
</dbReference>
<dbReference type="RefSeq" id="WP_058242128.1">
    <property type="nucleotide sequence ID" value="NZ_CYSB01000021.1"/>
</dbReference>
<dbReference type="SUPFAM" id="SSF51905">
    <property type="entry name" value="FAD/NAD(P)-binding domain"/>
    <property type="match status" value="1"/>
</dbReference>
<name>A0A0P1FRH6_9RHOB</name>
<dbReference type="GO" id="GO:0016491">
    <property type="term" value="F:oxidoreductase activity"/>
    <property type="evidence" value="ECO:0007669"/>
    <property type="project" value="UniProtKB-KW"/>
</dbReference>
<keyword evidence="1 4" id="KW-0560">Oxidoreductase</keyword>
<evidence type="ECO:0000313" key="3">
    <source>
        <dbReference type="EMBL" id="CUH64862.1"/>
    </source>
</evidence>
<dbReference type="Pfam" id="PF01266">
    <property type="entry name" value="DAO"/>
    <property type="match status" value="1"/>
</dbReference>
<evidence type="ECO:0000313" key="6">
    <source>
        <dbReference type="Proteomes" id="UP000051887"/>
    </source>
</evidence>
<dbReference type="PANTHER" id="PTHR13847">
    <property type="entry name" value="SARCOSINE DEHYDROGENASE-RELATED"/>
    <property type="match status" value="1"/>
</dbReference>
<proteinExistence type="predicted"/>